<dbReference type="PANTHER" id="PTHR15837:SF0">
    <property type="entry name" value="RAN GUANINE NUCLEOTIDE RELEASE FACTOR"/>
    <property type="match status" value="1"/>
</dbReference>
<dbReference type="SUPFAM" id="SSF55724">
    <property type="entry name" value="Mog1p/PsbP-like"/>
    <property type="match status" value="1"/>
</dbReference>
<dbReference type="InterPro" id="IPR016123">
    <property type="entry name" value="Mog1/PsbP_a/b/a-sand"/>
</dbReference>
<accession>A0AA35YM87</accession>
<dbReference type="Proteomes" id="UP001177003">
    <property type="component" value="Chromosome 3"/>
</dbReference>
<organism evidence="4 5">
    <name type="scientific">Lactuca saligna</name>
    <name type="common">Willowleaf lettuce</name>
    <dbReference type="NCBI Taxonomy" id="75948"/>
    <lineage>
        <taxon>Eukaryota</taxon>
        <taxon>Viridiplantae</taxon>
        <taxon>Streptophyta</taxon>
        <taxon>Embryophyta</taxon>
        <taxon>Tracheophyta</taxon>
        <taxon>Spermatophyta</taxon>
        <taxon>Magnoliopsida</taxon>
        <taxon>eudicotyledons</taxon>
        <taxon>Gunneridae</taxon>
        <taxon>Pentapetalae</taxon>
        <taxon>asterids</taxon>
        <taxon>campanulids</taxon>
        <taxon>Asterales</taxon>
        <taxon>Asteraceae</taxon>
        <taxon>Cichorioideae</taxon>
        <taxon>Cichorieae</taxon>
        <taxon>Lactucinae</taxon>
        <taxon>Lactuca</taxon>
    </lineage>
</organism>
<keyword evidence="2" id="KW-0813">Transport</keyword>
<dbReference type="EMBL" id="OX465079">
    <property type="protein sequence ID" value="CAI9276484.1"/>
    <property type="molecule type" value="Genomic_DNA"/>
</dbReference>
<dbReference type="PANTHER" id="PTHR15837">
    <property type="entry name" value="RAN GUANINE NUCLEOTIDE RELEASE FACTOR"/>
    <property type="match status" value="1"/>
</dbReference>
<evidence type="ECO:0000256" key="2">
    <source>
        <dbReference type="ARBA" id="ARBA00022448"/>
    </source>
</evidence>
<evidence type="ECO:0000313" key="4">
    <source>
        <dbReference type="EMBL" id="CAI9276484.1"/>
    </source>
</evidence>
<dbReference type="InterPro" id="IPR007681">
    <property type="entry name" value="Mog1"/>
</dbReference>
<dbReference type="AlphaFoldDB" id="A0AA35YM87"/>
<evidence type="ECO:0000256" key="3">
    <source>
        <dbReference type="ARBA" id="ARBA00022927"/>
    </source>
</evidence>
<dbReference type="GO" id="GO:0005634">
    <property type="term" value="C:nucleus"/>
    <property type="evidence" value="ECO:0007669"/>
    <property type="project" value="TreeGrafter"/>
</dbReference>
<comment type="similarity">
    <text evidence="1">Belongs to the MOG1 family.</text>
</comment>
<dbReference type="Pfam" id="PF04603">
    <property type="entry name" value="Mog1"/>
    <property type="match status" value="1"/>
</dbReference>
<dbReference type="GO" id="GO:0005085">
    <property type="term" value="F:guanyl-nucleotide exchange factor activity"/>
    <property type="evidence" value="ECO:0007669"/>
    <property type="project" value="TreeGrafter"/>
</dbReference>
<dbReference type="GO" id="GO:0006606">
    <property type="term" value="P:protein import into nucleus"/>
    <property type="evidence" value="ECO:0007669"/>
    <property type="project" value="TreeGrafter"/>
</dbReference>
<keyword evidence="5" id="KW-1185">Reference proteome</keyword>
<gene>
    <name evidence="4" type="ORF">LSALG_LOCUS16458</name>
</gene>
<reference evidence="4" key="1">
    <citation type="submission" date="2023-04" db="EMBL/GenBank/DDBJ databases">
        <authorList>
            <person name="Vijverberg K."/>
            <person name="Xiong W."/>
            <person name="Schranz E."/>
        </authorList>
    </citation>
    <scope>NUCLEOTIDE SEQUENCE</scope>
</reference>
<sequence length="160" mass="17568">MSSLPYDYHCKKPLLPDISCHRHPNGYSLLFLASIRCTSPGGGLFKLECEAVADYVASHNNGTISEGPLFGGEVSTTFPLRLEEVFVDLAHDKSMIFELLELNHDVEDNGSGTSFLQDLAREQGLFEGNIVTKQSTVFEAPELQFRNLSAVITTATAKMV</sequence>
<evidence type="ECO:0000313" key="5">
    <source>
        <dbReference type="Proteomes" id="UP001177003"/>
    </source>
</evidence>
<proteinExistence type="inferred from homology"/>
<evidence type="ECO:0000256" key="1">
    <source>
        <dbReference type="ARBA" id="ARBA00010307"/>
    </source>
</evidence>
<dbReference type="GO" id="GO:0031267">
    <property type="term" value="F:small GTPase binding"/>
    <property type="evidence" value="ECO:0007669"/>
    <property type="project" value="TreeGrafter"/>
</dbReference>
<protein>
    <submittedName>
        <fullName evidence="4">Uncharacterized protein</fullName>
    </submittedName>
</protein>
<keyword evidence="3" id="KW-0653">Protein transport</keyword>
<name>A0AA35YM87_LACSI</name>